<accession>A0A9P6BBR7</accession>
<dbReference type="InterPro" id="IPR011333">
    <property type="entry name" value="SKP1/BTB/POZ_sf"/>
</dbReference>
<dbReference type="AlphaFoldDB" id="A0A9P6BBR7"/>
<dbReference type="OrthoDB" id="2593747at2759"/>
<keyword evidence="2" id="KW-1185">Reference proteome</keyword>
<comment type="caution">
    <text evidence="1">The sequence shown here is derived from an EMBL/GenBank/DDBJ whole genome shotgun (WGS) entry which is preliminary data.</text>
</comment>
<organism evidence="1 2">
    <name type="scientific">Crepidotus variabilis</name>
    <dbReference type="NCBI Taxonomy" id="179855"/>
    <lineage>
        <taxon>Eukaryota</taxon>
        <taxon>Fungi</taxon>
        <taxon>Dikarya</taxon>
        <taxon>Basidiomycota</taxon>
        <taxon>Agaricomycotina</taxon>
        <taxon>Agaricomycetes</taxon>
        <taxon>Agaricomycetidae</taxon>
        <taxon>Agaricales</taxon>
        <taxon>Agaricineae</taxon>
        <taxon>Crepidotaceae</taxon>
        <taxon>Crepidotus</taxon>
    </lineage>
</organism>
<evidence type="ECO:0000313" key="2">
    <source>
        <dbReference type="Proteomes" id="UP000807306"/>
    </source>
</evidence>
<sequence length="288" mass="31910">MTTNQQQPTDLDSDPIIVPTDGASVRQRHPLYYIELVLFEVDKTLYRVQKSGFLQANPKFFDRFNVPSDNNVDTSDANPIELNGVTSEVFEGLLSVFYPINGNTPTYEGWLGALELATQWDMPEIRAKTIDTLTTLHQSGSSTNIAIINLAKKYGIQAWLREGYTKLVQADLPKLEELIGLLDNETMMRILLTRSRLVAALTAASSGTVACTNCMSGYGYGSCLNGCPVKGVRTCDNCRQQKHQVFCDLYCPRQGRPTVGIHEKEKVETEIDRVFIAEFASMAGTPAA</sequence>
<evidence type="ECO:0000313" key="1">
    <source>
        <dbReference type="EMBL" id="KAF9521493.1"/>
    </source>
</evidence>
<evidence type="ECO:0008006" key="3">
    <source>
        <dbReference type="Google" id="ProtNLM"/>
    </source>
</evidence>
<dbReference type="EMBL" id="MU158043">
    <property type="protein sequence ID" value="KAF9521493.1"/>
    <property type="molecule type" value="Genomic_DNA"/>
</dbReference>
<reference evidence="1" key="1">
    <citation type="submission" date="2020-11" db="EMBL/GenBank/DDBJ databases">
        <authorList>
            <consortium name="DOE Joint Genome Institute"/>
            <person name="Ahrendt S."/>
            <person name="Riley R."/>
            <person name="Andreopoulos W."/>
            <person name="Labutti K."/>
            <person name="Pangilinan J."/>
            <person name="Ruiz-Duenas F.J."/>
            <person name="Barrasa J.M."/>
            <person name="Sanchez-Garcia M."/>
            <person name="Camarero S."/>
            <person name="Miyauchi S."/>
            <person name="Serrano A."/>
            <person name="Linde D."/>
            <person name="Babiker R."/>
            <person name="Drula E."/>
            <person name="Ayuso-Fernandez I."/>
            <person name="Pacheco R."/>
            <person name="Padilla G."/>
            <person name="Ferreira P."/>
            <person name="Barriuso J."/>
            <person name="Kellner H."/>
            <person name="Castanera R."/>
            <person name="Alfaro M."/>
            <person name="Ramirez L."/>
            <person name="Pisabarro A.G."/>
            <person name="Kuo A."/>
            <person name="Tritt A."/>
            <person name="Lipzen A."/>
            <person name="He G."/>
            <person name="Yan M."/>
            <person name="Ng V."/>
            <person name="Cullen D."/>
            <person name="Martin F."/>
            <person name="Rosso M.-N."/>
            <person name="Henrissat B."/>
            <person name="Hibbett D."/>
            <person name="Martinez A.T."/>
            <person name="Grigoriev I.V."/>
        </authorList>
    </citation>
    <scope>NUCLEOTIDE SEQUENCE</scope>
    <source>
        <strain evidence="1">CBS 506.95</strain>
    </source>
</reference>
<protein>
    <recommendedName>
        <fullName evidence="3">BTB domain-containing protein</fullName>
    </recommendedName>
</protein>
<dbReference type="Proteomes" id="UP000807306">
    <property type="component" value="Unassembled WGS sequence"/>
</dbReference>
<proteinExistence type="predicted"/>
<dbReference type="Gene3D" id="3.30.710.10">
    <property type="entry name" value="Potassium Channel Kv1.1, Chain A"/>
    <property type="match status" value="1"/>
</dbReference>
<name>A0A9P6BBR7_9AGAR</name>
<gene>
    <name evidence="1" type="ORF">CPB83DRAFT_900648</name>
</gene>